<name>A0A543EFG4_9MICO</name>
<dbReference type="PANTHER" id="PTHR37017:SF11">
    <property type="entry name" value="ESTERASE_LIPASE_THIOESTERASE DOMAIN-CONTAINING PROTEIN"/>
    <property type="match status" value="1"/>
</dbReference>
<organism evidence="2 3">
    <name type="scientific">Microbacterium kyungheense</name>
    <dbReference type="NCBI Taxonomy" id="1263636"/>
    <lineage>
        <taxon>Bacteria</taxon>
        <taxon>Bacillati</taxon>
        <taxon>Actinomycetota</taxon>
        <taxon>Actinomycetes</taxon>
        <taxon>Micrococcales</taxon>
        <taxon>Microbacteriaceae</taxon>
        <taxon>Microbacterium</taxon>
    </lineage>
</organism>
<proteinExistence type="predicted"/>
<protein>
    <submittedName>
        <fullName evidence="2">Pimeloyl-ACP methyl ester carboxylesterase</fullName>
    </submittedName>
</protein>
<comment type="caution">
    <text evidence="2">The sequence shown here is derived from an EMBL/GenBank/DDBJ whole genome shotgun (WGS) entry which is preliminary data.</text>
</comment>
<dbReference type="PANTHER" id="PTHR37017">
    <property type="entry name" value="AB HYDROLASE-1 DOMAIN-CONTAINING PROTEIN-RELATED"/>
    <property type="match status" value="1"/>
</dbReference>
<dbReference type="SUPFAM" id="SSF53474">
    <property type="entry name" value="alpha/beta-Hydrolases"/>
    <property type="match status" value="1"/>
</dbReference>
<dbReference type="Pfam" id="PF12697">
    <property type="entry name" value="Abhydrolase_6"/>
    <property type="match status" value="1"/>
</dbReference>
<dbReference type="InterPro" id="IPR029058">
    <property type="entry name" value="AB_hydrolase_fold"/>
</dbReference>
<dbReference type="InterPro" id="IPR052897">
    <property type="entry name" value="Sec-Metab_Biosynth_Hydrolase"/>
</dbReference>
<dbReference type="GO" id="GO:0003824">
    <property type="term" value="F:catalytic activity"/>
    <property type="evidence" value="ECO:0007669"/>
    <property type="project" value="UniProtKB-ARBA"/>
</dbReference>
<sequence length="257" mass="25960">MTGNSEVTSPVVVLVHGAFAESASWNGVLSRLRGRGIDARAVANPLRSLAGDAAYVRDVVASLGRPVLLVGHSYGGMVITEAAAGNDAVVGLVYVSAFVPATGQSALELSNSEPGSTLGDALTSYPLATGGDEFAIRLDAFPAQFAADVPEAEARLMAATQRPVTEAALTAGLVADEPGWARVPSWHVFGSADRNIPPAVLRAGAARAVARGTVELPGASHAVAVSHPDAVAAVVLDAVAGVTGGELDDPDRGEPTP</sequence>
<accession>A0A543EFG4</accession>
<dbReference type="RefSeq" id="WP_141896278.1">
    <property type="nucleotide sequence ID" value="NZ_BAABLH010000006.1"/>
</dbReference>
<dbReference type="OrthoDB" id="9814966at2"/>
<evidence type="ECO:0000313" key="2">
    <source>
        <dbReference type="EMBL" id="TQM20296.1"/>
    </source>
</evidence>
<dbReference type="EMBL" id="VFPE01000006">
    <property type="protein sequence ID" value="TQM20296.1"/>
    <property type="molecule type" value="Genomic_DNA"/>
</dbReference>
<evidence type="ECO:0000259" key="1">
    <source>
        <dbReference type="Pfam" id="PF12697"/>
    </source>
</evidence>
<dbReference type="Gene3D" id="3.40.50.1820">
    <property type="entry name" value="alpha/beta hydrolase"/>
    <property type="match status" value="1"/>
</dbReference>
<reference evidence="2 3" key="1">
    <citation type="submission" date="2019-06" db="EMBL/GenBank/DDBJ databases">
        <title>Sequencing the genomes of 1000 actinobacteria strains.</title>
        <authorList>
            <person name="Klenk H.-P."/>
        </authorList>
    </citation>
    <scope>NUCLEOTIDE SEQUENCE [LARGE SCALE GENOMIC DNA]</scope>
    <source>
        <strain evidence="2 3">DSM 105492</strain>
    </source>
</reference>
<dbReference type="AlphaFoldDB" id="A0A543EFG4"/>
<dbReference type="InterPro" id="IPR000073">
    <property type="entry name" value="AB_hydrolase_1"/>
</dbReference>
<gene>
    <name evidence="2" type="ORF">FB391_3432</name>
</gene>
<feature type="domain" description="AB hydrolase-1" evidence="1">
    <location>
        <begin position="12"/>
        <end position="234"/>
    </location>
</feature>
<dbReference type="Proteomes" id="UP000320235">
    <property type="component" value="Unassembled WGS sequence"/>
</dbReference>
<keyword evidence="3" id="KW-1185">Reference proteome</keyword>
<evidence type="ECO:0000313" key="3">
    <source>
        <dbReference type="Proteomes" id="UP000320235"/>
    </source>
</evidence>